<evidence type="ECO:0000313" key="3">
    <source>
        <dbReference type="EMBL" id="MBP2236512.1"/>
    </source>
</evidence>
<dbReference type="SUPFAM" id="SSF51905">
    <property type="entry name" value="FAD/NAD(P)-binding domain"/>
    <property type="match status" value="1"/>
</dbReference>
<evidence type="ECO:0000313" key="4">
    <source>
        <dbReference type="Proteomes" id="UP000730739"/>
    </source>
</evidence>
<dbReference type="Proteomes" id="UP000730739">
    <property type="component" value="Unassembled WGS sequence"/>
</dbReference>
<evidence type="ECO:0000256" key="1">
    <source>
        <dbReference type="ARBA" id="ARBA00023002"/>
    </source>
</evidence>
<evidence type="ECO:0000259" key="2">
    <source>
        <dbReference type="Pfam" id="PF01266"/>
    </source>
</evidence>
<dbReference type="Pfam" id="PF01266">
    <property type="entry name" value="DAO"/>
    <property type="match status" value="1"/>
</dbReference>
<dbReference type="Gene3D" id="3.50.50.60">
    <property type="entry name" value="FAD/NAD(P)-binding domain"/>
    <property type="match status" value="2"/>
</dbReference>
<organism evidence="3 4">
    <name type="scientific">Sinorhizobium kostiense</name>
    <dbReference type="NCBI Taxonomy" id="76747"/>
    <lineage>
        <taxon>Bacteria</taxon>
        <taxon>Pseudomonadati</taxon>
        <taxon>Pseudomonadota</taxon>
        <taxon>Alphaproteobacteria</taxon>
        <taxon>Hyphomicrobiales</taxon>
        <taxon>Rhizobiaceae</taxon>
        <taxon>Sinorhizobium/Ensifer group</taxon>
        <taxon>Sinorhizobium</taxon>
    </lineage>
</organism>
<dbReference type="EC" id="1.4.99.-" evidence="3"/>
<feature type="domain" description="FAD dependent oxidoreductase" evidence="2">
    <location>
        <begin position="3"/>
        <end position="394"/>
    </location>
</feature>
<dbReference type="RefSeq" id="WP_084617851.1">
    <property type="nucleotide sequence ID" value="NZ_JAGILA010000003.1"/>
</dbReference>
<dbReference type="PANTHER" id="PTHR13847:SF289">
    <property type="entry name" value="GLYCINE OXIDASE"/>
    <property type="match status" value="1"/>
</dbReference>
<dbReference type="SUPFAM" id="SSF54373">
    <property type="entry name" value="FAD-linked reductases, C-terminal domain"/>
    <property type="match status" value="1"/>
</dbReference>
<dbReference type="GO" id="GO:0016491">
    <property type="term" value="F:oxidoreductase activity"/>
    <property type="evidence" value="ECO:0007669"/>
    <property type="project" value="UniProtKB-KW"/>
</dbReference>
<dbReference type="InterPro" id="IPR006076">
    <property type="entry name" value="FAD-dep_OxRdtase"/>
</dbReference>
<comment type="caution">
    <text evidence="3">The sequence shown here is derived from an EMBL/GenBank/DDBJ whole genome shotgun (WGS) entry which is preliminary data.</text>
</comment>
<proteinExistence type="predicted"/>
<dbReference type="InterPro" id="IPR036188">
    <property type="entry name" value="FAD/NAD-bd_sf"/>
</dbReference>
<sequence>MSDITIVGGGIVGVCSAIALQDEGYSVELVDRGLETEAASYGNCGLLAVGEIVPISKPGILPKVPKWLSDPKSPLFVRPKDMITQMPWLLRFLWSGRRAKVLDIVAGMTPLLSRAEQDYRALLDAAGLSDKLVNKPNIMAFNSKADIEGDSFTWNLRTQKGFRHRFLDKKDLQAIEPALSGPITCGLLLEQWLQFSDPGIVRNKLAEFFLSRGGTLRTASVSGLVAKAGKVIAIRLSSGDQVSVKRVVLAAGAWSGKLARDIGVRVPLAALQGYHHQLPNPNVTVNHAVLYANGGFVLTPMETGLRIGGTIEVAGLNPKPNFERANIIAEKAKSVLPGLDTSGGKQWMGPRPFMPDTMPVIDKAPHHDNVVMAFGHGQVGMTLGATTGRLVADLVADRRPTLDLAPYRATRFWWKSNVAKSEEGNDPIRYPPY</sequence>
<reference evidence="3 4" key="1">
    <citation type="submission" date="2021-03" db="EMBL/GenBank/DDBJ databases">
        <title>Genomic Encyclopedia of Type Strains, Phase IV (KMG-IV): sequencing the most valuable type-strain genomes for metagenomic binning, comparative biology and taxonomic classification.</title>
        <authorList>
            <person name="Goeker M."/>
        </authorList>
    </citation>
    <scope>NUCLEOTIDE SEQUENCE [LARGE SCALE GENOMIC DNA]</scope>
    <source>
        <strain evidence="3 4">DSM 13372</strain>
    </source>
</reference>
<keyword evidence="1 3" id="KW-0560">Oxidoreductase</keyword>
<gene>
    <name evidence="3" type="ORF">J2Z31_003026</name>
</gene>
<accession>A0ABS4R0U2</accession>
<dbReference type="EMBL" id="JAGILA010000003">
    <property type="protein sequence ID" value="MBP2236512.1"/>
    <property type="molecule type" value="Genomic_DNA"/>
</dbReference>
<dbReference type="PANTHER" id="PTHR13847">
    <property type="entry name" value="SARCOSINE DEHYDROGENASE-RELATED"/>
    <property type="match status" value="1"/>
</dbReference>
<keyword evidence="4" id="KW-1185">Reference proteome</keyword>
<name>A0ABS4R0U2_9HYPH</name>
<protein>
    <submittedName>
        <fullName evidence="3">D-amino-acid dehydrogenase</fullName>
        <ecNumber evidence="3">1.4.99.-</ecNumber>
    </submittedName>
</protein>
<dbReference type="Gene3D" id="3.30.9.10">
    <property type="entry name" value="D-Amino Acid Oxidase, subunit A, domain 2"/>
    <property type="match status" value="1"/>
</dbReference>